<dbReference type="AlphaFoldDB" id="A0A2T4BLF8"/>
<dbReference type="EMBL" id="KZ680207">
    <property type="protein sequence ID" value="PTB70154.1"/>
    <property type="molecule type" value="Genomic_DNA"/>
</dbReference>
<comment type="subcellular location">
    <subcellularLocation>
        <location evidence="1">Membrane</location>
        <topology evidence="1">Multi-pass membrane protein</topology>
    </subcellularLocation>
</comment>
<gene>
    <name evidence="8" type="ORF">BBK36DRAFT_1107992</name>
</gene>
<feature type="transmembrane region" description="Helical" evidence="6">
    <location>
        <begin position="89"/>
        <end position="108"/>
    </location>
</feature>
<evidence type="ECO:0000256" key="1">
    <source>
        <dbReference type="ARBA" id="ARBA00004141"/>
    </source>
</evidence>
<dbReference type="RefSeq" id="XP_024753474.1">
    <property type="nucleotide sequence ID" value="XM_024889324.1"/>
</dbReference>
<keyword evidence="3 6" id="KW-0812">Transmembrane</keyword>
<dbReference type="OrthoDB" id="10021397at2759"/>
<keyword evidence="2" id="KW-0813">Transport</keyword>
<feature type="transmembrane region" description="Helical" evidence="6">
    <location>
        <begin position="489"/>
        <end position="509"/>
    </location>
</feature>
<feature type="transmembrane region" description="Helical" evidence="6">
    <location>
        <begin position="179"/>
        <end position="200"/>
    </location>
</feature>
<feature type="transmembrane region" description="Helical" evidence="6">
    <location>
        <begin position="292"/>
        <end position="313"/>
    </location>
</feature>
<dbReference type="GeneID" id="36597443"/>
<organism evidence="8 9">
    <name type="scientific">Trichoderma citrinoviride</name>
    <dbReference type="NCBI Taxonomy" id="58853"/>
    <lineage>
        <taxon>Eukaryota</taxon>
        <taxon>Fungi</taxon>
        <taxon>Dikarya</taxon>
        <taxon>Ascomycota</taxon>
        <taxon>Pezizomycotina</taxon>
        <taxon>Sordariomycetes</taxon>
        <taxon>Hypocreomycetidae</taxon>
        <taxon>Hypocreales</taxon>
        <taxon>Hypocreaceae</taxon>
        <taxon>Trichoderma</taxon>
    </lineage>
</organism>
<proteinExistence type="predicted"/>
<dbReference type="Proteomes" id="UP000241546">
    <property type="component" value="Unassembled WGS sequence"/>
</dbReference>
<dbReference type="Gene3D" id="1.20.1250.20">
    <property type="entry name" value="MFS general substrate transporter like domains"/>
    <property type="match status" value="1"/>
</dbReference>
<dbReference type="PANTHER" id="PTHR23501:SF198">
    <property type="entry name" value="AZOLE RESISTANCE PROTEIN 1-RELATED"/>
    <property type="match status" value="1"/>
</dbReference>
<accession>A0A2T4BLF8</accession>
<keyword evidence="5 6" id="KW-0472">Membrane</keyword>
<dbReference type="InterPro" id="IPR011701">
    <property type="entry name" value="MFS"/>
</dbReference>
<feature type="transmembrane region" description="Helical" evidence="6">
    <location>
        <begin position="251"/>
        <end position="271"/>
    </location>
</feature>
<feature type="transmembrane region" description="Helical" evidence="6">
    <location>
        <begin position="319"/>
        <end position="337"/>
    </location>
</feature>
<name>A0A2T4BLF8_9HYPO</name>
<feature type="domain" description="Major facilitator superfamily (MFS) profile" evidence="7">
    <location>
        <begin position="24"/>
        <end position="512"/>
    </location>
</feature>
<dbReference type="GO" id="GO:0022857">
    <property type="term" value="F:transmembrane transporter activity"/>
    <property type="evidence" value="ECO:0007669"/>
    <property type="project" value="InterPro"/>
</dbReference>
<dbReference type="InterPro" id="IPR036259">
    <property type="entry name" value="MFS_trans_sf"/>
</dbReference>
<dbReference type="CDD" id="cd17502">
    <property type="entry name" value="MFS_Azr1_MDR_like"/>
    <property type="match status" value="1"/>
</dbReference>
<feature type="transmembrane region" description="Helical" evidence="6">
    <location>
        <begin position="114"/>
        <end position="139"/>
    </location>
</feature>
<evidence type="ECO:0000256" key="5">
    <source>
        <dbReference type="ARBA" id="ARBA00023136"/>
    </source>
</evidence>
<keyword evidence="4 6" id="KW-1133">Transmembrane helix</keyword>
<dbReference type="PROSITE" id="PS50850">
    <property type="entry name" value="MFS"/>
    <property type="match status" value="1"/>
</dbReference>
<dbReference type="FunFam" id="1.20.1250.20:FF:000196">
    <property type="entry name" value="MFS toxin efflux pump (AflT)"/>
    <property type="match status" value="1"/>
</dbReference>
<protein>
    <submittedName>
        <fullName evidence="8">MFS general substrate transporter</fullName>
    </submittedName>
</protein>
<evidence type="ECO:0000313" key="8">
    <source>
        <dbReference type="EMBL" id="PTB70154.1"/>
    </source>
</evidence>
<evidence type="ECO:0000256" key="4">
    <source>
        <dbReference type="ARBA" id="ARBA00022989"/>
    </source>
</evidence>
<dbReference type="InterPro" id="IPR020846">
    <property type="entry name" value="MFS_dom"/>
</dbReference>
<dbReference type="PRINTS" id="PR01036">
    <property type="entry name" value="TCRTETB"/>
</dbReference>
<feature type="transmembrane region" description="Helical" evidence="6">
    <location>
        <begin position="221"/>
        <end position="239"/>
    </location>
</feature>
<dbReference type="PANTHER" id="PTHR23501">
    <property type="entry name" value="MAJOR FACILITATOR SUPERFAMILY"/>
    <property type="match status" value="1"/>
</dbReference>
<evidence type="ECO:0000313" key="9">
    <source>
        <dbReference type="Proteomes" id="UP000241546"/>
    </source>
</evidence>
<feature type="transmembrane region" description="Helical" evidence="6">
    <location>
        <begin position="59"/>
        <end position="77"/>
    </location>
</feature>
<sequence length="527" mass="57268">MTESSATKTEAPHQYPSNQKRIIIMLALYLAIFLVTLDQNILATAIPRITDEFNSLDDVGWYGTAYLLTMCSFQLMMGKVYKYYPAKPIFLSGIFLFEVGSAICGAAPSSDAFIVGRAIAGLGSSGMFSGLMVIMFNIIPLQQRPLYQGFFGAVFAVASVIGPIIGGTFTDKVTWRWCFYINLPIGGVSMIVTFFILHLPNQKLDKAADGWLAKIQQLDPIGNLVFFPGIVCLVLALQWGGTEYAWDNARIIVLLVLCGVFVLLFIGIQAWKGEEATLPPRIMKQRSIAATVWFGFFNGGSMMAVLYYLPIWFQAIKNVSAIDSGISLLPMILATVFGSLSSGVIISRLGYYTPFFYLSSIFASVGAGLLSTLTPETGHSKWIAYQFLFGLGLGFGSQQALNVVQTVLDRSDIATGSALVMFTRFLGSAIFLPVAQTIFLSTLVKKVSNIPGIDPDEVISAGATDLKNLVSGDDLKTLLLDYNDSLMPVFYLVAAISSATMLGSVFVEWKSLKKRANKDAGITSEAA</sequence>
<keyword evidence="9" id="KW-1185">Reference proteome</keyword>
<dbReference type="SUPFAM" id="SSF103473">
    <property type="entry name" value="MFS general substrate transporter"/>
    <property type="match status" value="1"/>
</dbReference>
<dbReference type="Gene3D" id="1.20.1720.10">
    <property type="entry name" value="Multidrug resistance protein D"/>
    <property type="match status" value="1"/>
</dbReference>
<dbReference type="FunFam" id="1.20.1720.10:FF:000012">
    <property type="entry name" value="MFS toxin efflux pump (AflT)"/>
    <property type="match status" value="1"/>
</dbReference>
<feature type="transmembrane region" description="Helical" evidence="6">
    <location>
        <begin position="413"/>
        <end position="435"/>
    </location>
</feature>
<feature type="transmembrane region" description="Helical" evidence="6">
    <location>
        <begin position="146"/>
        <end position="167"/>
    </location>
</feature>
<dbReference type="GO" id="GO:0005886">
    <property type="term" value="C:plasma membrane"/>
    <property type="evidence" value="ECO:0007669"/>
    <property type="project" value="TreeGrafter"/>
</dbReference>
<evidence type="ECO:0000256" key="6">
    <source>
        <dbReference type="SAM" id="Phobius"/>
    </source>
</evidence>
<evidence type="ECO:0000256" key="3">
    <source>
        <dbReference type="ARBA" id="ARBA00022692"/>
    </source>
</evidence>
<evidence type="ECO:0000256" key="2">
    <source>
        <dbReference type="ARBA" id="ARBA00022448"/>
    </source>
</evidence>
<feature type="transmembrane region" description="Helical" evidence="6">
    <location>
        <begin position="382"/>
        <end position="401"/>
    </location>
</feature>
<dbReference type="Pfam" id="PF07690">
    <property type="entry name" value="MFS_1"/>
    <property type="match status" value="1"/>
</dbReference>
<reference evidence="9" key="1">
    <citation type="submission" date="2016-07" db="EMBL/GenBank/DDBJ databases">
        <title>Multiple horizontal gene transfer events from other fungi enriched the ability of initially mycotrophic Trichoderma (Ascomycota) to feed on dead plant biomass.</title>
        <authorList>
            <consortium name="DOE Joint Genome Institute"/>
            <person name="Atanasova L."/>
            <person name="Chenthamara K."/>
            <person name="Zhang J."/>
            <person name="Grujic M."/>
            <person name="Henrissat B."/>
            <person name="Kuo A."/>
            <person name="Aerts A."/>
            <person name="Salamov A."/>
            <person name="Lipzen A."/>
            <person name="Labutti K."/>
            <person name="Barry K."/>
            <person name="Miao Y."/>
            <person name="Rahimi M.J."/>
            <person name="Shen Q."/>
            <person name="Grigoriev I.V."/>
            <person name="Kubicek C.P."/>
            <person name="Druzhinina I.S."/>
        </authorList>
    </citation>
    <scope>NUCLEOTIDE SEQUENCE [LARGE SCALE GENOMIC DNA]</scope>
    <source>
        <strain evidence="9">TUCIM 6016</strain>
    </source>
</reference>
<feature type="transmembrane region" description="Helical" evidence="6">
    <location>
        <begin position="22"/>
        <end position="47"/>
    </location>
</feature>
<evidence type="ECO:0000259" key="7">
    <source>
        <dbReference type="PROSITE" id="PS50850"/>
    </source>
</evidence>
<feature type="transmembrane region" description="Helical" evidence="6">
    <location>
        <begin position="349"/>
        <end position="370"/>
    </location>
</feature>